<dbReference type="PROSITE" id="PS51257">
    <property type="entry name" value="PROKAR_LIPOPROTEIN"/>
    <property type="match status" value="1"/>
</dbReference>
<dbReference type="Gene3D" id="1.10.287.470">
    <property type="entry name" value="Helix hairpin bin"/>
    <property type="match status" value="1"/>
</dbReference>
<accession>A0AA37RT87</accession>
<name>A0AA37RT87_9GAMM</name>
<evidence type="ECO:0000256" key="3">
    <source>
        <dbReference type="ARBA" id="ARBA00022448"/>
    </source>
</evidence>
<dbReference type="Gene3D" id="2.40.50.100">
    <property type="match status" value="1"/>
</dbReference>
<dbReference type="PANTHER" id="PTHR30469:SF20">
    <property type="entry name" value="EFFLUX RND TRANSPORTER PERIPLASMIC ADAPTOR SUBUNIT"/>
    <property type="match status" value="1"/>
</dbReference>
<comment type="similarity">
    <text evidence="2">Belongs to the membrane fusion protein (MFP) (TC 8.A.1) family.</text>
</comment>
<evidence type="ECO:0000256" key="4">
    <source>
        <dbReference type="SAM" id="Coils"/>
    </source>
</evidence>
<feature type="coiled-coil region" evidence="4">
    <location>
        <begin position="101"/>
        <end position="152"/>
    </location>
</feature>
<sequence length="364" mass="40179">MNHLKRSVMLLLPLTALALAGCEEPPVEQVEAIKPVKTFKIEPNVATRLRNLPGTIDASQRATLSFRVKGTLNEIGVKEGDVVKKGDLLASLDPTDLQIVLNDAQATFDRADADFRRAEELIKDNFISRTDFDRLRADRKSASAALKQAKTNLGYTKLYAPFDGTIARRYVENFELVQAQQEIFSFSNTNQVEVKVNVPERLVLFANKEDVSLEALASFDNAPDKEFPLTMKEFAAKADPQTQTFEVTFLMDQPESIEVLPGMTASVQIEAEMVGVASEAYLIPITAVIAKADMKPRVWIVDPSTNKVSSKEVEIGDMVDDKIRVLQGLEPGDQVVTAGASFLIDRQEVRILVAREQADPSTAP</sequence>
<dbReference type="InterPro" id="IPR058624">
    <property type="entry name" value="MdtA-like_HH"/>
</dbReference>
<dbReference type="Pfam" id="PF25876">
    <property type="entry name" value="HH_MFP_RND"/>
    <property type="match status" value="1"/>
</dbReference>
<proteinExistence type="inferred from homology"/>
<evidence type="ECO:0000313" key="9">
    <source>
        <dbReference type="EMBL" id="GLP95206.1"/>
    </source>
</evidence>
<organism evidence="9 10">
    <name type="scientific">Paraferrimonas sedimenticola</name>
    <dbReference type="NCBI Taxonomy" id="375674"/>
    <lineage>
        <taxon>Bacteria</taxon>
        <taxon>Pseudomonadati</taxon>
        <taxon>Pseudomonadota</taxon>
        <taxon>Gammaproteobacteria</taxon>
        <taxon>Alteromonadales</taxon>
        <taxon>Ferrimonadaceae</taxon>
        <taxon>Paraferrimonas</taxon>
    </lineage>
</organism>
<dbReference type="PANTHER" id="PTHR30469">
    <property type="entry name" value="MULTIDRUG RESISTANCE PROTEIN MDTA"/>
    <property type="match status" value="1"/>
</dbReference>
<dbReference type="NCBIfam" id="TIGR01730">
    <property type="entry name" value="RND_mfp"/>
    <property type="match status" value="1"/>
</dbReference>
<dbReference type="EMBL" id="BSNC01000001">
    <property type="protein sequence ID" value="GLP95206.1"/>
    <property type="molecule type" value="Genomic_DNA"/>
</dbReference>
<dbReference type="InterPro" id="IPR058625">
    <property type="entry name" value="MdtA-like_BSH"/>
</dbReference>
<dbReference type="Gene3D" id="2.40.30.170">
    <property type="match status" value="1"/>
</dbReference>
<keyword evidence="10" id="KW-1185">Reference proteome</keyword>
<dbReference type="Gene3D" id="2.40.420.20">
    <property type="match status" value="1"/>
</dbReference>
<evidence type="ECO:0000256" key="1">
    <source>
        <dbReference type="ARBA" id="ARBA00004196"/>
    </source>
</evidence>
<dbReference type="GO" id="GO:0015562">
    <property type="term" value="F:efflux transmembrane transporter activity"/>
    <property type="evidence" value="ECO:0007669"/>
    <property type="project" value="TreeGrafter"/>
</dbReference>
<feature type="chain" id="PRO_5041378878" evidence="5">
    <location>
        <begin position="21"/>
        <end position="364"/>
    </location>
</feature>
<evidence type="ECO:0000259" key="7">
    <source>
        <dbReference type="Pfam" id="PF25917"/>
    </source>
</evidence>
<feature type="domain" description="Multidrug resistance protein MdtA-like barrel-sandwich hybrid" evidence="7">
    <location>
        <begin position="62"/>
        <end position="182"/>
    </location>
</feature>
<comment type="subcellular location">
    <subcellularLocation>
        <location evidence="1">Cell envelope</location>
    </subcellularLocation>
</comment>
<reference evidence="9" key="1">
    <citation type="journal article" date="2014" name="Int. J. Syst. Evol. Microbiol.">
        <title>Complete genome sequence of Corynebacterium casei LMG S-19264T (=DSM 44701T), isolated from a smear-ripened cheese.</title>
        <authorList>
            <consortium name="US DOE Joint Genome Institute (JGI-PGF)"/>
            <person name="Walter F."/>
            <person name="Albersmeier A."/>
            <person name="Kalinowski J."/>
            <person name="Ruckert C."/>
        </authorList>
    </citation>
    <scope>NUCLEOTIDE SEQUENCE</scope>
    <source>
        <strain evidence="9">NBRC 101628</strain>
    </source>
</reference>
<keyword evidence="3" id="KW-0813">Transport</keyword>
<dbReference type="Pfam" id="PF25917">
    <property type="entry name" value="BSH_RND"/>
    <property type="match status" value="1"/>
</dbReference>
<evidence type="ECO:0000259" key="8">
    <source>
        <dbReference type="Pfam" id="PF25967"/>
    </source>
</evidence>
<evidence type="ECO:0000256" key="5">
    <source>
        <dbReference type="SAM" id="SignalP"/>
    </source>
</evidence>
<dbReference type="RefSeq" id="WP_169902957.1">
    <property type="nucleotide sequence ID" value="NZ_BSNC01000001.1"/>
</dbReference>
<protein>
    <submittedName>
        <fullName evidence="9">Multidrug resistance protein</fullName>
    </submittedName>
</protein>
<evidence type="ECO:0000256" key="2">
    <source>
        <dbReference type="ARBA" id="ARBA00009477"/>
    </source>
</evidence>
<dbReference type="AlphaFoldDB" id="A0AA37RT87"/>
<gene>
    <name evidence="9" type="ORF">GCM10007895_05120</name>
</gene>
<comment type="caution">
    <text evidence="9">The sequence shown here is derived from an EMBL/GenBank/DDBJ whole genome shotgun (WGS) entry which is preliminary data.</text>
</comment>
<feature type="domain" description="Multidrug resistance protein MdtA-like C-terminal permuted SH3" evidence="8">
    <location>
        <begin position="280"/>
        <end position="340"/>
    </location>
</feature>
<feature type="signal peptide" evidence="5">
    <location>
        <begin position="1"/>
        <end position="20"/>
    </location>
</feature>
<keyword evidence="4" id="KW-0175">Coiled coil</keyword>
<dbReference type="GO" id="GO:1990281">
    <property type="term" value="C:efflux pump complex"/>
    <property type="evidence" value="ECO:0007669"/>
    <property type="project" value="TreeGrafter"/>
</dbReference>
<dbReference type="InterPro" id="IPR006143">
    <property type="entry name" value="RND_pump_MFP"/>
</dbReference>
<keyword evidence="5" id="KW-0732">Signal</keyword>
<dbReference type="Pfam" id="PF25967">
    <property type="entry name" value="RND-MFP_C"/>
    <property type="match status" value="1"/>
</dbReference>
<evidence type="ECO:0000313" key="10">
    <source>
        <dbReference type="Proteomes" id="UP001161422"/>
    </source>
</evidence>
<feature type="domain" description="Multidrug resistance protein MdtA-like alpha-helical hairpin" evidence="6">
    <location>
        <begin position="96"/>
        <end position="156"/>
    </location>
</feature>
<dbReference type="SUPFAM" id="SSF111369">
    <property type="entry name" value="HlyD-like secretion proteins"/>
    <property type="match status" value="1"/>
</dbReference>
<dbReference type="InterPro" id="IPR058627">
    <property type="entry name" value="MdtA-like_C"/>
</dbReference>
<evidence type="ECO:0000259" key="6">
    <source>
        <dbReference type="Pfam" id="PF25876"/>
    </source>
</evidence>
<dbReference type="Proteomes" id="UP001161422">
    <property type="component" value="Unassembled WGS sequence"/>
</dbReference>
<reference evidence="9" key="2">
    <citation type="submission" date="2023-01" db="EMBL/GenBank/DDBJ databases">
        <title>Draft genome sequence of Paraferrimonas sedimenticola strain NBRC 101628.</title>
        <authorList>
            <person name="Sun Q."/>
            <person name="Mori K."/>
        </authorList>
    </citation>
    <scope>NUCLEOTIDE SEQUENCE</scope>
    <source>
        <strain evidence="9">NBRC 101628</strain>
    </source>
</reference>